<evidence type="ECO:0000256" key="1">
    <source>
        <dbReference type="SAM" id="Coils"/>
    </source>
</evidence>
<feature type="region of interest" description="Disordered" evidence="2">
    <location>
        <begin position="1"/>
        <end position="22"/>
    </location>
</feature>
<feature type="coiled-coil region" evidence="1">
    <location>
        <begin position="51"/>
        <end position="78"/>
    </location>
</feature>
<dbReference type="Proteomes" id="UP001066276">
    <property type="component" value="Chromosome 7"/>
</dbReference>
<sequence>MSQTVEGAEARIEEPPEIPPQDEPELRHILAVMQQSLAQIDGKIDFLSYCVDRMSERLDKQTERVDQVERRISSVEDGQTALASGQLKANTELDILKHKMDDFVSP</sequence>
<keyword evidence="4" id="KW-1185">Reference proteome</keyword>
<evidence type="ECO:0000313" key="3">
    <source>
        <dbReference type="EMBL" id="KAJ1128833.1"/>
    </source>
</evidence>
<organism evidence="3 4">
    <name type="scientific">Pleurodeles waltl</name>
    <name type="common">Iberian ribbed newt</name>
    <dbReference type="NCBI Taxonomy" id="8319"/>
    <lineage>
        <taxon>Eukaryota</taxon>
        <taxon>Metazoa</taxon>
        <taxon>Chordata</taxon>
        <taxon>Craniata</taxon>
        <taxon>Vertebrata</taxon>
        <taxon>Euteleostomi</taxon>
        <taxon>Amphibia</taxon>
        <taxon>Batrachia</taxon>
        <taxon>Caudata</taxon>
        <taxon>Salamandroidea</taxon>
        <taxon>Salamandridae</taxon>
        <taxon>Pleurodelinae</taxon>
        <taxon>Pleurodeles</taxon>
    </lineage>
</organism>
<dbReference type="EMBL" id="JANPWB010000011">
    <property type="protein sequence ID" value="KAJ1128833.1"/>
    <property type="molecule type" value="Genomic_DNA"/>
</dbReference>
<accession>A0AAV7PSV6</accession>
<dbReference type="AlphaFoldDB" id="A0AAV7PSV6"/>
<gene>
    <name evidence="3" type="ORF">NDU88_007205</name>
</gene>
<reference evidence="3" key="1">
    <citation type="journal article" date="2022" name="bioRxiv">
        <title>Sequencing and chromosome-scale assembly of the giantPleurodeles waltlgenome.</title>
        <authorList>
            <person name="Brown T."/>
            <person name="Elewa A."/>
            <person name="Iarovenko S."/>
            <person name="Subramanian E."/>
            <person name="Araus A.J."/>
            <person name="Petzold A."/>
            <person name="Susuki M."/>
            <person name="Suzuki K.-i.T."/>
            <person name="Hayashi T."/>
            <person name="Toyoda A."/>
            <person name="Oliveira C."/>
            <person name="Osipova E."/>
            <person name="Leigh N.D."/>
            <person name="Simon A."/>
            <person name="Yun M.H."/>
        </authorList>
    </citation>
    <scope>NUCLEOTIDE SEQUENCE</scope>
    <source>
        <strain evidence="3">20211129_DDA</strain>
        <tissue evidence="3">Liver</tissue>
    </source>
</reference>
<evidence type="ECO:0000313" key="4">
    <source>
        <dbReference type="Proteomes" id="UP001066276"/>
    </source>
</evidence>
<protein>
    <submittedName>
        <fullName evidence="3">Uncharacterized protein</fullName>
    </submittedName>
</protein>
<keyword evidence="1" id="KW-0175">Coiled coil</keyword>
<name>A0AAV7PSV6_PLEWA</name>
<evidence type="ECO:0000256" key="2">
    <source>
        <dbReference type="SAM" id="MobiDB-lite"/>
    </source>
</evidence>
<proteinExistence type="predicted"/>
<comment type="caution">
    <text evidence="3">The sequence shown here is derived from an EMBL/GenBank/DDBJ whole genome shotgun (WGS) entry which is preliminary data.</text>
</comment>